<feature type="domain" description="Aldehyde ferredoxin oxidoreductase N-terminal" evidence="9">
    <location>
        <begin position="6"/>
        <end position="212"/>
    </location>
</feature>
<evidence type="ECO:0000256" key="7">
    <source>
        <dbReference type="ARBA" id="ARBA00023014"/>
    </source>
</evidence>
<dbReference type="InterPro" id="IPR013985">
    <property type="entry name" value="Ald_Fedxn_OxRdtase_dom3"/>
</dbReference>
<evidence type="ECO:0000256" key="1">
    <source>
        <dbReference type="ARBA" id="ARBA00001966"/>
    </source>
</evidence>
<comment type="cofactor">
    <cofactor evidence="1">
        <name>[4Fe-4S] cluster</name>
        <dbReference type="ChEBI" id="CHEBI:49883"/>
    </cofactor>
</comment>
<keyword evidence="5" id="KW-0560">Oxidoreductase</keyword>
<dbReference type="Pfam" id="PF02730">
    <property type="entry name" value="AFOR_N"/>
    <property type="match status" value="1"/>
</dbReference>
<evidence type="ECO:0000256" key="2">
    <source>
        <dbReference type="ARBA" id="ARBA00011032"/>
    </source>
</evidence>
<dbReference type="InterPro" id="IPR051919">
    <property type="entry name" value="W-dependent_AOR"/>
</dbReference>
<sequence length="616" mass="67187">MSLYGYAEQILRCDLTTGILSKELVTEEMAKTWLGGVGFGAKYLYDEVKPSVGWSDPENRLIMTTGPLAGSGAVGAGTFNITTKGAVTELAGASQANGFMGAYMKLAGIDGIIVQGASEKWVYLVVQNGEARLEDAADLVGMDTVELEDAIREKLSAGEKEVSVYGIGPAGENLVRFAAIVGDRGHVVAHNGMGAVMGSKKLKAVVVYKGSQKVPVKDPEALKQVNKEMFEFGKTFAGVYEWGTGGNFSNMHTIGALPVRNYTTSIYPEHEEMGGKYLRTHYKLKSTPCYMCPVAHVKECTVTEGPYQGFVGEEPEYEQMAAWGPQIGNTELGSVVMLGSEVDKVGMDCNEASWVIGWAMECYEKGVFTIEDTNGLDLTWGNVEAVKTLLNRIARREGSFANLLAEGTMRASRKVGGEAAQWAIYGGKGAAPRGHDHRGVTRWFELFDTCISNTGTIESTFGGVQPQFVEMEGVEDPFDHEGVAAFTAKYNGIRQIDDCLGTCRIISPQPKELLKSLNAVTGWNWELEDAFRTGKRIVHLLRQFNVEHGLKAEDEKPSVRYGSTPVDGPAEGKNIMEKWDVMQKTYYETMGWDPDTGRPLPETLKAFGLNKVVEAK</sequence>
<dbReference type="GO" id="GO:0051539">
    <property type="term" value="F:4 iron, 4 sulfur cluster binding"/>
    <property type="evidence" value="ECO:0007669"/>
    <property type="project" value="UniProtKB-KW"/>
</dbReference>
<evidence type="ECO:0000259" key="9">
    <source>
        <dbReference type="SMART" id="SM00790"/>
    </source>
</evidence>
<dbReference type="InterPro" id="IPR013984">
    <property type="entry name" value="Ald_Fedxn_OxRdtase_dom2"/>
</dbReference>
<dbReference type="InterPro" id="IPR001203">
    <property type="entry name" value="OxRdtase_Ald_Fedxn_C"/>
</dbReference>
<dbReference type="EMBL" id="FXUF01000005">
    <property type="protein sequence ID" value="SMP53854.1"/>
    <property type="molecule type" value="Genomic_DNA"/>
</dbReference>
<dbReference type="PANTHER" id="PTHR30038:SF0">
    <property type="entry name" value="TUNGSTEN-CONTAINING ALDEHYDE FERREDOXIN OXIDOREDUCTASE"/>
    <property type="match status" value="1"/>
</dbReference>
<dbReference type="PANTHER" id="PTHR30038">
    <property type="entry name" value="ALDEHYDE FERREDOXIN OXIDOREDUCTASE"/>
    <property type="match status" value="1"/>
</dbReference>
<dbReference type="Gene3D" id="3.60.9.10">
    <property type="entry name" value="Aldehyde ferredoxin oxidoreductase, N-terminal domain"/>
    <property type="match status" value="1"/>
</dbReference>
<dbReference type="SUPFAM" id="SSF56228">
    <property type="entry name" value="Aldehyde ferredoxin oxidoreductase, N-terminal domain"/>
    <property type="match status" value="1"/>
</dbReference>
<dbReference type="Gene3D" id="1.10.569.10">
    <property type="entry name" value="Aldehyde Ferredoxin Oxidoreductase Protein, subunit A, domain 2"/>
    <property type="match status" value="1"/>
</dbReference>
<dbReference type="GO" id="GO:0016625">
    <property type="term" value="F:oxidoreductase activity, acting on the aldehyde or oxo group of donors, iron-sulfur protein as acceptor"/>
    <property type="evidence" value="ECO:0007669"/>
    <property type="project" value="InterPro"/>
</dbReference>
<dbReference type="AlphaFoldDB" id="A0AA45WVH5"/>
<keyword evidence="3" id="KW-0004">4Fe-4S</keyword>
<evidence type="ECO:0000313" key="10">
    <source>
        <dbReference type="EMBL" id="SMP53854.1"/>
    </source>
</evidence>
<dbReference type="Pfam" id="PF01314">
    <property type="entry name" value="AFOR_C"/>
    <property type="match status" value="1"/>
</dbReference>
<dbReference type="InterPro" id="IPR013983">
    <property type="entry name" value="Ald_Fedxn_OxRdtase_N"/>
</dbReference>
<dbReference type="SUPFAM" id="SSF48310">
    <property type="entry name" value="Aldehyde ferredoxin oxidoreductase, C-terminal domains"/>
    <property type="match status" value="1"/>
</dbReference>
<dbReference type="InterPro" id="IPR036021">
    <property type="entry name" value="Tungsten_al_ferr_oxy-like_C"/>
</dbReference>
<gene>
    <name evidence="10" type="ORF">SAMN06296020_10563</name>
</gene>
<keyword evidence="4" id="KW-0479">Metal-binding</keyword>
<evidence type="ECO:0000313" key="11">
    <source>
        <dbReference type="Proteomes" id="UP001158066"/>
    </source>
</evidence>
<organism evidence="10 11">
    <name type="scientific">Anoxynatronum buryatiense</name>
    <dbReference type="NCBI Taxonomy" id="489973"/>
    <lineage>
        <taxon>Bacteria</taxon>
        <taxon>Bacillati</taxon>
        <taxon>Bacillota</taxon>
        <taxon>Clostridia</taxon>
        <taxon>Eubacteriales</taxon>
        <taxon>Clostridiaceae</taxon>
        <taxon>Anoxynatronum</taxon>
    </lineage>
</organism>
<keyword evidence="7" id="KW-0411">Iron-sulfur</keyword>
<comment type="caution">
    <text evidence="10">The sequence shown here is derived from an EMBL/GenBank/DDBJ whole genome shotgun (WGS) entry which is preliminary data.</text>
</comment>
<evidence type="ECO:0000256" key="6">
    <source>
        <dbReference type="ARBA" id="ARBA00023004"/>
    </source>
</evidence>
<name>A0AA45WVH5_9CLOT</name>
<dbReference type="RefSeq" id="WP_283408994.1">
    <property type="nucleotide sequence ID" value="NZ_FXUF01000005.1"/>
</dbReference>
<dbReference type="GO" id="GO:0009055">
    <property type="term" value="F:electron transfer activity"/>
    <property type="evidence" value="ECO:0007669"/>
    <property type="project" value="InterPro"/>
</dbReference>
<dbReference type="InterPro" id="IPR036503">
    <property type="entry name" value="Ald_Fedxn_OxRdtase_N_sf"/>
</dbReference>
<dbReference type="SMART" id="SM00790">
    <property type="entry name" value="AFOR_N"/>
    <property type="match status" value="1"/>
</dbReference>
<dbReference type="Proteomes" id="UP001158066">
    <property type="component" value="Unassembled WGS sequence"/>
</dbReference>
<comment type="similarity">
    <text evidence="2">Belongs to the AOR/FOR family.</text>
</comment>
<evidence type="ECO:0000256" key="3">
    <source>
        <dbReference type="ARBA" id="ARBA00022485"/>
    </source>
</evidence>
<reference evidence="10" key="1">
    <citation type="submission" date="2017-05" db="EMBL/GenBank/DDBJ databases">
        <authorList>
            <person name="Varghese N."/>
            <person name="Submissions S."/>
        </authorList>
    </citation>
    <scope>NUCLEOTIDE SEQUENCE</scope>
    <source>
        <strain evidence="10">Su22</strain>
    </source>
</reference>
<accession>A0AA45WVH5</accession>
<dbReference type="GO" id="GO:0046872">
    <property type="term" value="F:metal ion binding"/>
    <property type="evidence" value="ECO:0007669"/>
    <property type="project" value="UniProtKB-KW"/>
</dbReference>
<proteinExistence type="inferred from homology"/>
<comment type="cofactor">
    <cofactor evidence="8">
        <name>tungstopterin</name>
        <dbReference type="ChEBI" id="CHEBI:30402"/>
    </cofactor>
</comment>
<dbReference type="Gene3D" id="1.10.599.10">
    <property type="entry name" value="Aldehyde Ferredoxin Oxidoreductase Protein, subunit A, domain 3"/>
    <property type="match status" value="1"/>
</dbReference>
<evidence type="ECO:0000256" key="8">
    <source>
        <dbReference type="ARBA" id="ARBA00049934"/>
    </source>
</evidence>
<keyword evidence="11" id="KW-1185">Reference proteome</keyword>
<keyword evidence="6" id="KW-0408">Iron</keyword>
<protein>
    <submittedName>
        <fullName evidence="10">Aldehyde:ferredoxin oxidoreductase</fullName>
    </submittedName>
</protein>
<evidence type="ECO:0000256" key="4">
    <source>
        <dbReference type="ARBA" id="ARBA00022723"/>
    </source>
</evidence>
<evidence type="ECO:0000256" key="5">
    <source>
        <dbReference type="ARBA" id="ARBA00023002"/>
    </source>
</evidence>